<organism evidence="6 7">
    <name type="scientific">Streptococcus sobrinus</name>
    <dbReference type="NCBI Taxonomy" id="1310"/>
    <lineage>
        <taxon>Bacteria</taxon>
        <taxon>Bacillati</taxon>
        <taxon>Bacillota</taxon>
        <taxon>Bacilli</taxon>
        <taxon>Lactobacillales</taxon>
        <taxon>Streptococcaceae</taxon>
        <taxon>Streptococcus</taxon>
    </lineage>
</organism>
<name>A0ABN5LJG5_9STRE</name>
<feature type="domain" description="ATPase BadF/BadG/BcrA/BcrD type" evidence="5">
    <location>
        <begin position="318"/>
        <end position="572"/>
    </location>
</feature>
<proteinExistence type="predicted"/>
<dbReference type="PANTHER" id="PTHR32329">
    <property type="entry name" value="BIFUNCTIONAL PROTEIN [INCLUDES 2-HYDROXYACYL-COA DEHYDRATASE (N-TER) AND ITS ACTIVATOR DOMAIN (C_TERM)-RELATED"/>
    <property type="match status" value="1"/>
</dbReference>
<dbReference type="InterPro" id="IPR043129">
    <property type="entry name" value="ATPase_NBD"/>
</dbReference>
<dbReference type="NCBIfam" id="TIGR00241">
    <property type="entry name" value="CoA_E_activ"/>
    <property type="match status" value="1"/>
</dbReference>
<evidence type="ECO:0000259" key="5">
    <source>
        <dbReference type="Pfam" id="PF01869"/>
    </source>
</evidence>
<dbReference type="RefSeq" id="WP_002961424.1">
    <property type="nucleotide sequence ID" value="NZ_CP029490.1"/>
</dbReference>
<evidence type="ECO:0000256" key="4">
    <source>
        <dbReference type="ARBA" id="ARBA00023014"/>
    </source>
</evidence>
<evidence type="ECO:0000256" key="3">
    <source>
        <dbReference type="ARBA" id="ARBA00023004"/>
    </source>
</evidence>
<keyword evidence="4" id="KW-0411">Iron-sulfur</keyword>
<feature type="domain" description="ATPase BadF/BadG/BcrA/BcrD type" evidence="5">
    <location>
        <begin position="5"/>
        <end position="252"/>
    </location>
</feature>
<protein>
    <submittedName>
        <fullName evidence="6">CoA activase</fullName>
    </submittedName>
</protein>
<reference evidence="6 7" key="1">
    <citation type="submission" date="2018-05" db="EMBL/GenBank/DDBJ databases">
        <title>Complete genome sequences of Streptococcus sobrinus.</title>
        <authorList>
            <person name="Sales M."/>
            <person name="Jensen P.A."/>
        </authorList>
    </citation>
    <scope>NUCLEOTIDE SEQUENCE [LARGE SCALE GENOMIC DNA]</scope>
    <source>
        <strain evidence="6 7">SL1</strain>
    </source>
</reference>
<evidence type="ECO:0000256" key="1">
    <source>
        <dbReference type="ARBA" id="ARBA00001966"/>
    </source>
</evidence>
<dbReference type="Gene3D" id="3.30.420.40">
    <property type="match status" value="4"/>
</dbReference>
<gene>
    <name evidence="6" type="ORF">DK182_07090</name>
</gene>
<dbReference type="Pfam" id="PF01869">
    <property type="entry name" value="BcrAD_BadFG"/>
    <property type="match status" value="2"/>
</dbReference>
<keyword evidence="3" id="KW-0408">Iron</keyword>
<dbReference type="InterPro" id="IPR051805">
    <property type="entry name" value="Dehydratase_Activator_Redct"/>
</dbReference>
<evidence type="ECO:0000313" key="7">
    <source>
        <dbReference type="Proteomes" id="UP000245369"/>
    </source>
</evidence>
<dbReference type="CDD" id="cd24034">
    <property type="entry name" value="ASKHA_NBD_O66634-like_rpt1"/>
    <property type="match status" value="1"/>
</dbReference>
<dbReference type="GeneID" id="93924274"/>
<dbReference type="InterPro" id="IPR002731">
    <property type="entry name" value="ATPase_BadF"/>
</dbReference>
<evidence type="ECO:0000256" key="2">
    <source>
        <dbReference type="ARBA" id="ARBA00022723"/>
    </source>
</evidence>
<keyword evidence="2" id="KW-0479">Metal-binding</keyword>
<dbReference type="SUPFAM" id="SSF53067">
    <property type="entry name" value="Actin-like ATPase domain"/>
    <property type="match status" value="2"/>
</dbReference>
<sequence length="593" mass="64172">MYKAGIDVGSTTVKVVIFDENNQLLFARYERHYSDVKTATIKVLRDAMAELGDCPVTIAITGSGGMGLADAAQIPFVQEVIAATTTVEALIPETDVVIELGGEDAKMTFFGDSLEQRMNGTCAGGTGAFIDQMAQLLKTDADGVNELAKGYQTIYPIASRCGVFAKTDVQPLINEGARKEDIAASIFQAVVNQTISGLASGRKIKGKIAFLGGPLYFMSELRQRFIETLDIAPEDVIFPDNPQLFVAMGAALNEEQAQLKLSQIISNLETKQSQTLNPKNTLDVLFHDQEELEDWRKRHNEASVSYRDIAQASGPLFLGIDAGSTTSKLVLIDPDGSILFQQYGNNQGQPLENIITVLKQVYQQLPEGAYIARSCVTGYGEKLIQAALRVDYGEVETVAHFKAANYFNPGVDFILDIGGQDMKAMSVQDGALSSIQLNEACSSGCGSFIETFAKSLKYDVRDFAQVALLAKHPVDLGSKCTVFMNSKVKQVQKEGATVADISAGLSYSVIKNALYKVIKLKRPEDLGQKIVVQGGTFYNEAVLRAFELVSGRQVVRPSIAGLMGAYGCALIAQEKYEDELSQAQLSQPAPAQA</sequence>
<dbReference type="PANTHER" id="PTHR32329:SF4">
    <property type="entry name" value="ACTIVATOR OF 2-HYDROXYACYL-COA DEHYDRATASE"/>
    <property type="match status" value="1"/>
</dbReference>
<accession>A0ABN5LJG5</accession>
<keyword evidence="7" id="KW-1185">Reference proteome</keyword>
<dbReference type="CDD" id="cd24035">
    <property type="entry name" value="ASKHA_NBD_O66634-like_rpt2"/>
    <property type="match status" value="1"/>
</dbReference>
<dbReference type="EMBL" id="CP029490">
    <property type="protein sequence ID" value="AWN21124.1"/>
    <property type="molecule type" value="Genomic_DNA"/>
</dbReference>
<evidence type="ECO:0000313" key="6">
    <source>
        <dbReference type="EMBL" id="AWN21124.1"/>
    </source>
</evidence>
<dbReference type="Proteomes" id="UP000245369">
    <property type="component" value="Chromosome"/>
</dbReference>
<comment type="cofactor">
    <cofactor evidence="1">
        <name>[4Fe-4S] cluster</name>
        <dbReference type="ChEBI" id="CHEBI:49883"/>
    </cofactor>
</comment>
<dbReference type="InterPro" id="IPR008275">
    <property type="entry name" value="CoA_E_activase_dom"/>
</dbReference>